<feature type="region of interest" description="Disordered" evidence="1">
    <location>
        <begin position="188"/>
        <end position="210"/>
    </location>
</feature>
<dbReference type="Proteomes" id="UP000317078">
    <property type="component" value="Unassembled WGS sequence"/>
</dbReference>
<protein>
    <recommendedName>
        <fullName evidence="3">DotM C-terminal cytoplasmic domain-containing protein</fullName>
    </recommendedName>
</protein>
<evidence type="ECO:0000259" key="3">
    <source>
        <dbReference type="Pfam" id="PF23127"/>
    </source>
</evidence>
<keyword evidence="2" id="KW-1133">Transmembrane helix</keyword>
<dbReference type="AlphaFoldDB" id="A0A502G4P3"/>
<name>A0A502G4P3_9PROT</name>
<organism evidence="4 5">
    <name type="scientific">Muricoccus nepalensis</name>
    <dbReference type="NCBI Taxonomy" id="1854500"/>
    <lineage>
        <taxon>Bacteria</taxon>
        <taxon>Pseudomonadati</taxon>
        <taxon>Pseudomonadota</taxon>
        <taxon>Alphaproteobacteria</taxon>
        <taxon>Acetobacterales</taxon>
        <taxon>Roseomonadaceae</taxon>
        <taxon>Muricoccus</taxon>
    </lineage>
</organism>
<feature type="transmembrane region" description="Helical" evidence="2">
    <location>
        <begin position="105"/>
        <end position="125"/>
    </location>
</feature>
<comment type="caution">
    <text evidence="4">The sequence shown here is derived from an EMBL/GenBank/DDBJ whole genome shotgun (WGS) entry which is preliminary data.</text>
</comment>
<keyword evidence="5" id="KW-1185">Reference proteome</keyword>
<keyword evidence="2" id="KW-0472">Membrane</keyword>
<dbReference type="Pfam" id="PF23127">
    <property type="entry name" value="DotM_C"/>
    <property type="match status" value="1"/>
</dbReference>
<dbReference type="EMBL" id="RCZP01000011">
    <property type="protein sequence ID" value="TPG55943.1"/>
    <property type="molecule type" value="Genomic_DNA"/>
</dbReference>
<gene>
    <name evidence="4" type="ORF">EAH89_13475</name>
</gene>
<dbReference type="InterPro" id="IPR056464">
    <property type="entry name" value="DotM_C"/>
</dbReference>
<evidence type="ECO:0000313" key="4">
    <source>
        <dbReference type="EMBL" id="TPG55943.1"/>
    </source>
</evidence>
<reference evidence="4 5" key="1">
    <citation type="journal article" date="2019" name="Environ. Microbiol.">
        <title>Species interactions and distinct microbial communities in high Arctic permafrost affected cryosols are associated with the CH4 and CO2 gas fluxes.</title>
        <authorList>
            <person name="Altshuler I."/>
            <person name="Hamel J."/>
            <person name="Turney S."/>
            <person name="Magnuson E."/>
            <person name="Levesque R."/>
            <person name="Greer C."/>
            <person name="Whyte L.G."/>
        </authorList>
    </citation>
    <scope>NUCLEOTIDE SEQUENCE [LARGE SCALE GENOMIC DNA]</scope>
    <source>
        <strain evidence="4 5">S9.3B</strain>
    </source>
</reference>
<evidence type="ECO:0000256" key="2">
    <source>
        <dbReference type="SAM" id="Phobius"/>
    </source>
</evidence>
<keyword evidence="2" id="KW-0812">Transmembrane</keyword>
<sequence>MEHRRAADVSGSKGAGRSGWASSDDYTFLSLIIIAIGLGIGGWMLWNLHHAEVVEAVATLQLWKMSALAGVTGKLEGLSRLVAQSRYSTVTFDELVAMCGLVNNVIRAPVTALIAALAIVCFVWAPPARFKRKLDLDGLAKEQASFFRAASAYLGRGLRLVPLGDGQPRPADPALHAHEWVARLPEMKEAEPPATGGTPGEAKRKWTKRKASGSPVYDAARITTGLIAQLGPVWRGAAAARPPARIMFAAISLHLAGRREECLTLLGDLAEALAADGEHGPAGPDQPLQAPPGVLASADAVISDGTLRIPAEAAARWHAFETTALMGLLNLARLNCGVLAPPQFNGLKLMDRNLWYALHSLGFPGHGPGQNSHPNPRVEAIGARAHWENERQARCALFNPEISAALHAVRAAIEQHRLEQEEQA</sequence>
<feature type="region of interest" description="Disordered" evidence="1">
    <location>
        <begin position="1"/>
        <end position="20"/>
    </location>
</feature>
<proteinExistence type="predicted"/>
<accession>A0A502G4P3</accession>
<feature type="transmembrane region" description="Helical" evidence="2">
    <location>
        <begin position="26"/>
        <end position="46"/>
    </location>
</feature>
<feature type="domain" description="DotM C-terminal cytoplasmic" evidence="3">
    <location>
        <begin position="226"/>
        <end position="410"/>
    </location>
</feature>
<evidence type="ECO:0000313" key="5">
    <source>
        <dbReference type="Proteomes" id="UP000317078"/>
    </source>
</evidence>
<evidence type="ECO:0000256" key="1">
    <source>
        <dbReference type="SAM" id="MobiDB-lite"/>
    </source>
</evidence>